<feature type="domain" description="SLH" evidence="3">
    <location>
        <begin position="22"/>
        <end position="80"/>
    </location>
</feature>
<evidence type="ECO:0000313" key="5">
    <source>
        <dbReference type="Proteomes" id="UP000824109"/>
    </source>
</evidence>
<evidence type="ECO:0000259" key="3">
    <source>
        <dbReference type="PROSITE" id="PS51272"/>
    </source>
</evidence>
<reference evidence="4" key="1">
    <citation type="submission" date="2020-10" db="EMBL/GenBank/DDBJ databases">
        <authorList>
            <person name="Gilroy R."/>
        </authorList>
    </citation>
    <scope>NUCLEOTIDE SEQUENCE</scope>
    <source>
        <strain evidence="4">USAMLcec3-3695</strain>
    </source>
</reference>
<dbReference type="InterPro" id="IPR051465">
    <property type="entry name" value="Cell_Envelope_Struct_Comp"/>
</dbReference>
<evidence type="ECO:0000256" key="2">
    <source>
        <dbReference type="SAM" id="SignalP"/>
    </source>
</evidence>
<comment type="caution">
    <text evidence="4">The sequence shown here is derived from an EMBL/GenBank/DDBJ whole genome shotgun (WGS) entry which is preliminary data.</text>
</comment>
<sequence length="339" mass="36527">MKKYLKLLICAAAASAMCMGVTAFAEFSDMPDGEMGEAMQNAVDAGLIQGVSDTSIAPYDNITRAQMATIITRAFSAQENADQSFNDVASDAWYADAVSKAVAMGAFQGDDEGNFSPDNNITFQETYAVIARVFGFEPYELKYSDGTTLMLGDCEDSVLDSFADKDEIASWAYDSAKYVVGNGGWTGIDGLLKPTDYVTRGEFALLMDSIVTTYIDEPGTYTSLPDGLTMVRCGGVTIDGLNTNHNLILTYGIDEQGCSVVNSTVNGVTLVLGGVDKTPVEEVDENGETDYRPDESYITITGNYYDVRVDTPFVFLNASEAKVSYFKGTDNSLVSLSFS</sequence>
<gene>
    <name evidence="4" type="ORF">IAA61_05170</name>
</gene>
<dbReference type="PANTHER" id="PTHR43308">
    <property type="entry name" value="OUTER MEMBRANE PROTEIN ALPHA-RELATED"/>
    <property type="match status" value="1"/>
</dbReference>
<dbReference type="Proteomes" id="UP000824109">
    <property type="component" value="Unassembled WGS sequence"/>
</dbReference>
<proteinExistence type="predicted"/>
<dbReference type="PANTHER" id="PTHR43308:SF5">
    <property type="entry name" value="S-LAYER PROTEIN _ PEPTIDOGLYCAN ENDO-BETA-N-ACETYLGLUCOSAMINIDASE"/>
    <property type="match status" value="1"/>
</dbReference>
<evidence type="ECO:0000313" key="4">
    <source>
        <dbReference type="EMBL" id="HIU57188.1"/>
    </source>
</evidence>
<name>A0A9D1SEZ3_9FIRM</name>
<dbReference type="InterPro" id="IPR001119">
    <property type="entry name" value="SLH_dom"/>
</dbReference>
<reference evidence="4" key="2">
    <citation type="journal article" date="2021" name="PeerJ">
        <title>Extensive microbial diversity within the chicken gut microbiome revealed by metagenomics and culture.</title>
        <authorList>
            <person name="Gilroy R."/>
            <person name="Ravi A."/>
            <person name="Getino M."/>
            <person name="Pursley I."/>
            <person name="Horton D.L."/>
            <person name="Alikhan N.F."/>
            <person name="Baker D."/>
            <person name="Gharbi K."/>
            <person name="Hall N."/>
            <person name="Watson M."/>
            <person name="Adriaenssens E.M."/>
            <person name="Foster-Nyarko E."/>
            <person name="Jarju S."/>
            <person name="Secka A."/>
            <person name="Antonio M."/>
            <person name="Oren A."/>
            <person name="Chaudhuri R.R."/>
            <person name="La Ragione R."/>
            <person name="Hildebrand F."/>
            <person name="Pallen M.J."/>
        </authorList>
    </citation>
    <scope>NUCLEOTIDE SEQUENCE</scope>
    <source>
        <strain evidence="4">USAMLcec3-3695</strain>
    </source>
</reference>
<evidence type="ECO:0000256" key="1">
    <source>
        <dbReference type="ARBA" id="ARBA00022737"/>
    </source>
</evidence>
<dbReference type="PROSITE" id="PS51272">
    <property type="entry name" value="SLH"/>
    <property type="match status" value="3"/>
</dbReference>
<organism evidence="4 5">
    <name type="scientific">Candidatus Ornithomonoglobus merdipullorum</name>
    <dbReference type="NCBI Taxonomy" id="2840895"/>
    <lineage>
        <taxon>Bacteria</taxon>
        <taxon>Bacillati</taxon>
        <taxon>Bacillota</taxon>
        <taxon>Clostridia</taxon>
        <taxon>Candidatus Ornithomonoglobus</taxon>
    </lineage>
</organism>
<dbReference type="AlphaFoldDB" id="A0A9D1SEZ3"/>
<keyword evidence="2" id="KW-0732">Signal</keyword>
<dbReference type="EMBL" id="DVNB01000053">
    <property type="protein sequence ID" value="HIU57188.1"/>
    <property type="molecule type" value="Genomic_DNA"/>
</dbReference>
<feature type="signal peptide" evidence="2">
    <location>
        <begin position="1"/>
        <end position="25"/>
    </location>
</feature>
<dbReference type="Pfam" id="PF00395">
    <property type="entry name" value="SLH"/>
    <property type="match status" value="3"/>
</dbReference>
<feature type="chain" id="PRO_5038931324" evidence="2">
    <location>
        <begin position="26"/>
        <end position="339"/>
    </location>
</feature>
<feature type="domain" description="SLH" evidence="3">
    <location>
        <begin position="159"/>
        <end position="221"/>
    </location>
</feature>
<protein>
    <submittedName>
        <fullName evidence="4">S-layer homology domain-containing protein</fullName>
    </submittedName>
</protein>
<feature type="domain" description="SLH" evidence="3">
    <location>
        <begin position="81"/>
        <end position="144"/>
    </location>
</feature>
<accession>A0A9D1SEZ3</accession>
<keyword evidence="1" id="KW-0677">Repeat</keyword>